<reference evidence="5 6" key="1">
    <citation type="submission" date="2019-07" db="EMBL/GenBank/DDBJ databases">
        <title>Whole genome shotgun sequence of Empedobacter brevis NBRC 14943.</title>
        <authorList>
            <person name="Hosoyama A."/>
            <person name="Uohara A."/>
            <person name="Ohji S."/>
            <person name="Ichikawa N."/>
        </authorList>
    </citation>
    <scope>NUCLEOTIDE SEQUENCE [LARGE SCALE GENOMIC DNA]</scope>
    <source>
        <strain evidence="5 6">NBRC 14943</strain>
    </source>
</reference>
<feature type="domain" description="HTH hxlR-type" evidence="4">
    <location>
        <begin position="13"/>
        <end position="117"/>
    </location>
</feature>
<evidence type="ECO:0000256" key="3">
    <source>
        <dbReference type="ARBA" id="ARBA00023163"/>
    </source>
</evidence>
<gene>
    <name evidence="5" type="ORF">EB1_12710</name>
</gene>
<dbReference type="Proteomes" id="UP000321245">
    <property type="component" value="Unassembled WGS sequence"/>
</dbReference>
<comment type="caution">
    <text evidence="5">The sequence shown here is derived from an EMBL/GenBank/DDBJ whole genome shotgun (WGS) entry which is preliminary data.</text>
</comment>
<evidence type="ECO:0000313" key="5">
    <source>
        <dbReference type="EMBL" id="GEM51481.1"/>
    </source>
</evidence>
<protein>
    <submittedName>
        <fullName evidence="5">Transcriptional regulator</fullName>
    </submittedName>
</protein>
<organism evidence="5 6">
    <name type="scientific">Empedobacter brevis NBRC 14943 = ATCC 43319</name>
    <dbReference type="NCBI Taxonomy" id="1218108"/>
    <lineage>
        <taxon>Bacteria</taxon>
        <taxon>Pseudomonadati</taxon>
        <taxon>Bacteroidota</taxon>
        <taxon>Flavobacteriia</taxon>
        <taxon>Flavobacteriales</taxon>
        <taxon>Weeksellaceae</taxon>
        <taxon>Empedobacter</taxon>
    </lineage>
</organism>
<accession>A0A511NGV0</accession>
<dbReference type="RefSeq" id="WP_019976043.1">
    <property type="nucleotide sequence ID" value="NZ_BJXC01000006.1"/>
</dbReference>
<evidence type="ECO:0000259" key="4">
    <source>
        <dbReference type="PROSITE" id="PS51118"/>
    </source>
</evidence>
<dbReference type="InterPro" id="IPR002577">
    <property type="entry name" value="HTH_HxlR"/>
</dbReference>
<dbReference type="STRING" id="1218108.GCA_000382425_02569"/>
<dbReference type="PANTHER" id="PTHR33204">
    <property type="entry name" value="TRANSCRIPTIONAL REGULATOR, MARR FAMILY"/>
    <property type="match status" value="1"/>
</dbReference>
<dbReference type="AlphaFoldDB" id="A0A511NGV0"/>
<dbReference type="GeneID" id="84650685"/>
<dbReference type="GO" id="GO:0003677">
    <property type="term" value="F:DNA binding"/>
    <property type="evidence" value="ECO:0007669"/>
    <property type="project" value="UniProtKB-KW"/>
</dbReference>
<dbReference type="InterPro" id="IPR036388">
    <property type="entry name" value="WH-like_DNA-bd_sf"/>
</dbReference>
<dbReference type="PROSITE" id="PS51118">
    <property type="entry name" value="HTH_HXLR"/>
    <property type="match status" value="1"/>
</dbReference>
<dbReference type="Pfam" id="PF01638">
    <property type="entry name" value="HxlR"/>
    <property type="match status" value="1"/>
</dbReference>
<sequence>MDKKAIEERNLACKAKILAIKDTTDLLSGKWKVFILGSLLVMGKMRFMELLNSIDGIGRKMLAKELDDLQVNGLITRTALKTKPITVEYELTERGKSFKGLMDEIILWGENYRRSLYK</sequence>
<keyword evidence="2" id="KW-0238">DNA-binding</keyword>
<dbReference type="InterPro" id="IPR036390">
    <property type="entry name" value="WH_DNA-bd_sf"/>
</dbReference>
<evidence type="ECO:0000313" key="6">
    <source>
        <dbReference type="Proteomes" id="UP000321245"/>
    </source>
</evidence>
<keyword evidence="1" id="KW-0805">Transcription regulation</keyword>
<keyword evidence="3" id="KW-0804">Transcription</keyword>
<dbReference type="SUPFAM" id="SSF46785">
    <property type="entry name" value="Winged helix' DNA-binding domain"/>
    <property type="match status" value="1"/>
</dbReference>
<dbReference type="EMBL" id="BJXC01000006">
    <property type="protein sequence ID" value="GEM51481.1"/>
    <property type="molecule type" value="Genomic_DNA"/>
</dbReference>
<dbReference type="Gene3D" id="1.10.10.10">
    <property type="entry name" value="Winged helix-like DNA-binding domain superfamily/Winged helix DNA-binding domain"/>
    <property type="match status" value="1"/>
</dbReference>
<dbReference type="OrthoDB" id="769662at2"/>
<proteinExistence type="predicted"/>
<keyword evidence="6" id="KW-1185">Reference proteome</keyword>
<evidence type="ECO:0000256" key="1">
    <source>
        <dbReference type="ARBA" id="ARBA00023015"/>
    </source>
</evidence>
<evidence type="ECO:0000256" key="2">
    <source>
        <dbReference type="ARBA" id="ARBA00023125"/>
    </source>
</evidence>
<name>A0A511NGV0_9FLAO</name>